<sequence>MLRASRGPEVPHPRLSSFEGEAASVQNKEACHERLCREKDGVALCDYPGPSSRQLEFDAPLGLQLTGGPSGAPDLRLNLISLRAGADVQAAWTCKRRRSSLARKAPLLADAAGFAGRAAGLLFLQLIFPDSLPPHLKYLALAGSVSAATRLVGLARSRRRGSTVSRLKQHGHAAAADLRRAAPWLVDGTASTARWLDAYGIPAFALMLGATLWSWFNPVSYHDTYPPHIDLLSLGILLCHLSQLRCNRQA</sequence>
<evidence type="ECO:0000313" key="3">
    <source>
        <dbReference type="Proteomes" id="UP001489004"/>
    </source>
</evidence>
<reference evidence="2 3" key="1">
    <citation type="journal article" date="2024" name="Nat. Commun.">
        <title>Phylogenomics reveals the evolutionary origins of lichenization in chlorophyte algae.</title>
        <authorList>
            <person name="Puginier C."/>
            <person name="Libourel C."/>
            <person name="Otte J."/>
            <person name="Skaloud P."/>
            <person name="Haon M."/>
            <person name="Grisel S."/>
            <person name="Petersen M."/>
            <person name="Berrin J.G."/>
            <person name="Delaux P.M."/>
            <person name="Dal Grande F."/>
            <person name="Keller J."/>
        </authorList>
    </citation>
    <scope>NUCLEOTIDE SEQUENCE [LARGE SCALE GENOMIC DNA]</scope>
    <source>
        <strain evidence="2 3">SAG 2043</strain>
    </source>
</reference>
<gene>
    <name evidence="2" type="ORF">WJX72_010200</name>
</gene>
<dbReference type="EMBL" id="JALJOR010000003">
    <property type="protein sequence ID" value="KAK9820425.1"/>
    <property type="molecule type" value="Genomic_DNA"/>
</dbReference>
<keyword evidence="3" id="KW-1185">Reference proteome</keyword>
<evidence type="ECO:0000256" key="1">
    <source>
        <dbReference type="SAM" id="MobiDB-lite"/>
    </source>
</evidence>
<evidence type="ECO:0000313" key="2">
    <source>
        <dbReference type="EMBL" id="KAK9820425.1"/>
    </source>
</evidence>
<accession>A0AAW1QG55</accession>
<comment type="caution">
    <text evidence="2">The sequence shown here is derived from an EMBL/GenBank/DDBJ whole genome shotgun (WGS) entry which is preliminary data.</text>
</comment>
<proteinExistence type="predicted"/>
<name>A0AAW1QG55_9CHLO</name>
<dbReference type="Proteomes" id="UP001489004">
    <property type="component" value="Unassembled WGS sequence"/>
</dbReference>
<dbReference type="AlphaFoldDB" id="A0AAW1QG55"/>
<feature type="region of interest" description="Disordered" evidence="1">
    <location>
        <begin position="1"/>
        <end position="21"/>
    </location>
</feature>
<organism evidence="2 3">
    <name type="scientific">[Myrmecia] bisecta</name>
    <dbReference type="NCBI Taxonomy" id="41462"/>
    <lineage>
        <taxon>Eukaryota</taxon>
        <taxon>Viridiplantae</taxon>
        <taxon>Chlorophyta</taxon>
        <taxon>core chlorophytes</taxon>
        <taxon>Trebouxiophyceae</taxon>
        <taxon>Trebouxiales</taxon>
        <taxon>Trebouxiaceae</taxon>
        <taxon>Myrmecia</taxon>
    </lineage>
</organism>
<protein>
    <submittedName>
        <fullName evidence="2">Uncharacterized protein</fullName>
    </submittedName>
</protein>